<keyword evidence="6" id="KW-0256">Endoplasmic reticulum</keyword>
<dbReference type="GO" id="GO:0000045">
    <property type="term" value="P:autophagosome assembly"/>
    <property type="evidence" value="ECO:0007669"/>
    <property type="project" value="TreeGrafter"/>
</dbReference>
<dbReference type="PANTHER" id="PTHR13190">
    <property type="entry name" value="AUTOPHAGY-RELATED 2, ISOFORM A"/>
    <property type="match status" value="1"/>
</dbReference>
<keyword evidence="9" id="KW-0472">Membrane</keyword>
<dbReference type="GO" id="GO:0032266">
    <property type="term" value="F:phosphatidylinositol-3-phosphate binding"/>
    <property type="evidence" value="ECO:0007669"/>
    <property type="project" value="TreeGrafter"/>
</dbReference>
<comment type="similarity">
    <text evidence="3">Belongs to the ATG2 family.</text>
</comment>
<evidence type="ECO:0000256" key="7">
    <source>
        <dbReference type="ARBA" id="ARBA00023006"/>
    </source>
</evidence>
<comment type="catalytic activity">
    <reaction evidence="10">
        <text>a 1,2-diacyl-sn-glycero-3-phospho-L-serine(in) = a 1,2-diacyl-sn-glycero-3-phospho-L-serine(out)</text>
        <dbReference type="Rhea" id="RHEA:38663"/>
        <dbReference type="ChEBI" id="CHEBI:57262"/>
    </reaction>
</comment>
<dbReference type="EMBL" id="JAVYJV010000034">
    <property type="protein sequence ID" value="KAK4337367.1"/>
    <property type="molecule type" value="Genomic_DNA"/>
</dbReference>
<dbReference type="InterPro" id="IPR026849">
    <property type="entry name" value="ATG2"/>
</dbReference>
<dbReference type="GO" id="GO:0034045">
    <property type="term" value="C:phagophore assembly site membrane"/>
    <property type="evidence" value="ECO:0007669"/>
    <property type="project" value="UniProtKB-SubCell"/>
</dbReference>
<organism evidence="12 13">
    <name type="scientific">Anisodus tanguticus</name>
    <dbReference type="NCBI Taxonomy" id="243964"/>
    <lineage>
        <taxon>Eukaryota</taxon>
        <taxon>Viridiplantae</taxon>
        <taxon>Streptophyta</taxon>
        <taxon>Embryophyta</taxon>
        <taxon>Tracheophyta</taxon>
        <taxon>Spermatophyta</taxon>
        <taxon>Magnoliopsida</taxon>
        <taxon>eudicotyledons</taxon>
        <taxon>Gunneridae</taxon>
        <taxon>Pentapetalae</taxon>
        <taxon>asterids</taxon>
        <taxon>lamiids</taxon>
        <taxon>Solanales</taxon>
        <taxon>Solanaceae</taxon>
        <taxon>Solanoideae</taxon>
        <taxon>Hyoscyameae</taxon>
        <taxon>Anisodus</taxon>
    </lineage>
</organism>
<dbReference type="GO" id="GO:0006869">
    <property type="term" value="P:lipid transport"/>
    <property type="evidence" value="ECO:0007669"/>
    <property type="project" value="UniProtKB-KW"/>
</dbReference>
<dbReference type="AlphaFoldDB" id="A0AAE1QSL4"/>
<comment type="catalytic activity">
    <reaction evidence="11">
        <text>a 1,2-diacyl-sn-glycero-3-phosphoethanolamine(in) = a 1,2-diacyl-sn-glycero-3-phosphoethanolamine(out)</text>
        <dbReference type="Rhea" id="RHEA:38895"/>
        <dbReference type="ChEBI" id="CHEBI:64612"/>
    </reaction>
</comment>
<keyword evidence="13" id="KW-1185">Reference proteome</keyword>
<evidence type="ECO:0000256" key="9">
    <source>
        <dbReference type="ARBA" id="ARBA00023136"/>
    </source>
</evidence>
<evidence type="ECO:0000256" key="6">
    <source>
        <dbReference type="ARBA" id="ARBA00022824"/>
    </source>
</evidence>
<reference evidence="12" key="1">
    <citation type="submission" date="2023-12" db="EMBL/GenBank/DDBJ databases">
        <title>Genome assembly of Anisodus tanguticus.</title>
        <authorList>
            <person name="Wang Y.-J."/>
        </authorList>
    </citation>
    <scope>NUCLEOTIDE SEQUENCE</scope>
    <source>
        <strain evidence="12">KB-2021</strain>
        <tissue evidence="12">Leaf</tissue>
    </source>
</reference>
<dbReference type="GO" id="GO:0061908">
    <property type="term" value="C:phagophore"/>
    <property type="evidence" value="ECO:0007669"/>
    <property type="project" value="TreeGrafter"/>
</dbReference>
<dbReference type="Proteomes" id="UP001291623">
    <property type="component" value="Unassembled WGS sequence"/>
</dbReference>
<dbReference type="GO" id="GO:0034727">
    <property type="term" value="P:piecemeal microautophagy of the nucleus"/>
    <property type="evidence" value="ECO:0007669"/>
    <property type="project" value="TreeGrafter"/>
</dbReference>
<evidence type="ECO:0000256" key="2">
    <source>
        <dbReference type="ARBA" id="ARBA00004623"/>
    </source>
</evidence>
<evidence type="ECO:0000313" key="13">
    <source>
        <dbReference type="Proteomes" id="UP001291623"/>
    </source>
</evidence>
<accession>A0AAE1QSL4</accession>
<evidence type="ECO:0000256" key="10">
    <source>
        <dbReference type="ARBA" id="ARBA00024479"/>
    </source>
</evidence>
<dbReference type="GO" id="GO:0061723">
    <property type="term" value="P:glycophagy"/>
    <property type="evidence" value="ECO:0007669"/>
    <property type="project" value="TreeGrafter"/>
</dbReference>
<keyword evidence="5" id="KW-0813">Transport</keyword>
<dbReference type="GO" id="GO:0061709">
    <property type="term" value="P:reticulophagy"/>
    <property type="evidence" value="ECO:0007669"/>
    <property type="project" value="TreeGrafter"/>
</dbReference>
<protein>
    <recommendedName>
        <fullName evidence="4">Autophagy-related protein 2</fullName>
    </recommendedName>
</protein>
<proteinExistence type="inferred from homology"/>
<evidence type="ECO:0000256" key="8">
    <source>
        <dbReference type="ARBA" id="ARBA00023055"/>
    </source>
</evidence>
<dbReference type="GO" id="GO:0005789">
    <property type="term" value="C:endoplasmic reticulum membrane"/>
    <property type="evidence" value="ECO:0007669"/>
    <property type="project" value="UniProtKB-SubCell"/>
</dbReference>
<evidence type="ECO:0000256" key="3">
    <source>
        <dbReference type="ARBA" id="ARBA00009714"/>
    </source>
</evidence>
<keyword evidence="8" id="KW-0445">Lipid transport</keyword>
<evidence type="ECO:0000256" key="5">
    <source>
        <dbReference type="ARBA" id="ARBA00022448"/>
    </source>
</evidence>
<keyword evidence="7" id="KW-0072">Autophagy</keyword>
<comment type="caution">
    <text evidence="12">The sequence shown here is derived from an EMBL/GenBank/DDBJ whole genome shotgun (WGS) entry which is preliminary data.</text>
</comment>
<evidence type="ECO:0000256" key="1">
    <source>
        <dbReference type="ARBA" id="ARBA00004406"/>
    </source>
</evidence>
<sequence>MLGVRVYSNRNLMCDKKINADGSTEQLEKGFGETNISSNIYETTYDKSGIKHSVLRKKKRYDPDSSDCDLIISMNPLRINIDQDTIFFLTDFFKDFATYLEEADVPEKSKDHKNDNSSDSMPYDCGINQNFSSNANKKKENVKPPTYIKHFEFSQDVPIKLDYHGKWVDMKSFAAQFFHDLISGTNPLRRERMLAISYEYKWNQPRDAREGALNAYNVITEGFQQASRNLSMVHGDSNSTLSLIRKLPANAFILPILTTQATSNMLIGVRNQMTPQARKEDQDKWKS</sequence>
<dbReference type="GO" id="GO:0000422">
    <property type="term" value="P:autophagy of mitochondrion"/>
    <property type="evidence" value="ECO:0007669"/>
    <property type="project" value="TreeGrafter"/>
</dbReference>
<dbReference type="GO" id="GO:0043495">
    <property type="term" value="F:protein-membrane adaptor activity"/>
    <property type="evidence" value="ECO:0007669"/>
    <property type="project" value="TreeGrafter"/>
</dbReference>
<gene>
    <name evidence="12" type="ORF">RND71_043324</name>
</gene>
<evidence type="ECO:0000256" key="11">
    <source>
        <dbReference type="ARBA" id="ARBA00024615"/>
    </source>
</evidence>
<evidence type="ECO:0000256" key="4">
    <source>
        <dbReference type="ARBA" id="ARBA00018070"/>
    </source>
</evidence>
<comment type="subcellular location">
    <subcellularLocation>
        <location evidence="1">Endoplasmic reticulum membrane</location>
        <topology evidence="1">Peripheral membrane protein</topology>
    </subcellularLocation>
    <subcellularLocation>
        <location evidence="2">Preautophagosomal structure membrane</location>
        <topology evidence="2">Peripheral membrane protein</topology>
    </subcellularLocation>
</comment>
<evidence type="ECO:0000313" key="12">
    <source>
        <dbReference type="EMBL" id="KAK4337367.1"/>
    </source>
</evidence>
<name>A0AAE1QSL4_9SOLA</name>
<dbReference type="PANTHER" id="PTHR13190:SF1">
    <property type="entry name" value="AUTOPHAGY-RELATED 2, ISOFORM A"/>
    <property type="match status" value="1"/>
</dbReference>